<keyword evidence="4 10" id="KW-0067">ATP-binding</keyword>
<dbReference type="InterPro" id="IPR039421">
    <property type="entry name" value="Type_1_exporter"/>
</dbReference>
<keyword evidence="11" id="KW-1185">Reference proteome</keyword>
<keyword evidence="3" id="KW-0547">Nucleotide-binding</keyword>
<evidence type="ECO:0000256" key="1">
    <source>
        <dbReference type="ARBA" id="ARBA00004651"/>
    </source>
</evidence>
<dbReference type="PROSITE" id="PS50929">
    <property type="entry name" value="ABC_TM1F"/>
    <property type="match status" value="1"/>
</dbReference>
<evidence type="ECO:0000259" key="8">
    <source>
        <dbReference type="PROSITE" id="PS50893"/>
    </source>
</evidence>
<accession>A0A365H3C8</accession>
<keyword evidence="2 7" id="KW-0812">Transmembrane</keyword>
<feature type="transmembrane region" description="Helical" evidence="7">
    <location>
        <begin position="164"/>
        <end position="183"/>
    </location>
</feature>
<keyword evidence="5 7" id="KW-1133">Transmembrane helix</keyword>
<sequence>MDPFLQRRSRPVKRDSLVLRAARRGGGWAAVLALARLADVAVSVLFPLALAHAIDTVLAGRDVLPALLPCAALFALSAAAGALLELGAGSAAARATAWVRHLLVGRLLAAGPARGALPAGEAASRITAGAADAGTAPVAAIQSGIALLQPVGAMVALIVIDWRVALGLALGLPVIAVLLRAFVRDVSGSVRRYMTVQGTIAARLGEALGGARTIAAAGTSAREADRVLTALPELRDHGHALWRAQGGMGGRGLVVGLLLQVCALAVAGFQLAAGRITPGELVAVAQYAGLVVGLGPIVSGLLRLARARAGAGWAAELLAAPVPEHGTRDAPPGPGRLEFRGVRSGGVLDGLDLVVPGGRSVAVVGRSGAGKSLLAALAGRLADPDAGEVLLDGVPLPELSRPALRREVGYAFDRPALFGATVRDAIGFGPEPATPARVLAAASAARADDFVRRLPAGYATPVTDAPMSGGELQRLGLARAFAHPGRLLVLDDATSSLDTATELQVAQALAGEFGDRTRLIIAHRAGTAARADLVAWLDGGRIRALGRHADLWADPGYRDVFGADGR</sequence>
<keyword evidence="6 7" id="KW-0472">Membrane</keyword>
<dbReference type="Proteomes" id="UP000251891">
    <property type="component" value="Unassembled WGS sequence"/>
</dbReference>
<dbReference type="OrthoDB" id="9806127at2"/>
<feature type="domain" description="ABC transporter" evidence="8">
    <location>
        <begin position="332"/>
        <end position="564"/>
    </location>
</feature>
<dbReference type="PROSITE" id="PS50893">
    <property type="entry name" value="ABC_TRANSPORTER_2"/>
    <property type="match status" value="1"/>
</dbReference>
<dbReference type="InterPro" id="IPR003439">
    <property type="entry name" value="ABC_transporter-like_ATP-bd"/>
</dbReference>
<dbReference type="InterPro" id="IPR027417">
    <property type="entry name" value="P-loop_NTPase"/>
</dbReference>
<feature type="transmembrane region" description="Helical" evidence="7">
    <location>
        <begin position="284"/>
        <end position="302"/>
    </location>
</feature>
<evidence type="ECO:0000256" key="5">
    <source>
        <dbReference type="ARBA" id="ARBA00022989"/>
    </source>
</evidence>
<dbReference type="EMBL" id="QLYX01000009">
    <property type="protein sequence ID" value="RAY13502.1"/>
    <property type="molecule type" value="Genomic_DNA"/>
</dbReference>
<feature type="transmembrane region" description="Helical" evidence="7">
    <location>
        <begin position="253"/>
        <end position="272"/>
    </location>
</feature>
<dbReference type="Pfam" id="PF00664">
    <property type="entry name" value="ABC_membrane"/>
    <property type="match status" value="1"/>
</dbReference>
<evidence type="ECO:0000256" key="4">
    <source>
        <dbReference type="ARBA" id="ARBA00022840"/>
    </source>
</evidence>
<dbReference type="Pfam" id="PF00005">
    <property type="entry name" value="ABC_tran"/>
    <property type="match status" value="1"/>
</dbReference>
<protein>
    <submittedName>
        <fullName evidence="10">ABC transporter ATP-binding protein</fullName>
    </submittedName>
</protein>
<dbReference type="SUPFAM" id="SSF90123">
    <property type="entry name" value="ABC transporter transmembrane region"/>
    <property type="match status" value="1"/>
</dbReference>
<dbReference type="PANTHER" id="PTHR43394">
    <property type="entry name" value="ATP-DEPENDENT PERMEASE MDL1, MITOCHONDRIAL"/>
    <property type="match status" value="1"/>
</dbReference>
<dbReference type="GO" id="GO:0005886">
    <property type="term" value="C:plasma membrane"/>
    <property type="evidence" value="ECO:0007669"/>
    <property type="project" value="UniProtKB-SubCell"/>
</dbReference>
<dbReference type="PROSITE" id="PS00211">
    <property type="entry name" value="ABC_TRANSPORTER_1"/>
    <property type="match status" value="1"/>
</dbReference>
<evidence type="ECO:0000259" key="9">
    <source>
        <dbReference type="PROSITE" id="PS50929"/>
    </source>
</evidence>
<dbReference type="SMART" id="SM00382">
    <property type="entry name" value="AAA"/>
    <property type="match status" value="1"/>
</dbReference>
<dbReference type="SUPFAM" id="SSF52540">
    <property type="entry name" value="P-loop containing nucleoside triphosphate hydrolases"/>
    <property type="match status" value="1"/>
</dbReference>
<reference evidence="10 11" key="1">
    <citation type="submission" date="2018-06" db="EMBL/GenBank/DDBJ databases">
        <title>Actinomadura craniellae sp. nov. isolated from marine sponge Craniella sp.</title>
        <authorList>
            <person name="Li L."/>
            <person name="Xu Q.H."/>
            <person name="Lin H.W."/>
            <person name="Lu Y.H."/>
        </authorList>
    </citation>
    <scope>NUCLEOTIDE SEQUENCE [LARGE SCALE GENOMIC DNA]</scope>
    <source>
        <strain evidence="10 11">LHW63021</strain>
    </source>
</reference>
<comment type="caution">
    <text evidence="10">The sequence shown here is derived from an EMBL/GenBank/DDBJ whole genome shotgun (WGS) entry which is preliminary data.</text>
</comment>
<dbReference type="InterPro" id="IPR036640">
    <property type="entry name" value="ABC1_TM_sf"/>
</dbReference>
<evidence type="ECO:0000313" key="11">
    <source>
        <dbReference type="Proteomes" id="UP000251891"/>
    </source>
</evidence>
<dbReference type="InterPro" id="IPR003593">
    <property type="entry name" value="AAA+_ATPase"/>
</dbReference>
<evidence type="ECO:0000313" key="10">
    <source>
        <dbReference type="EMBL" id="RAY13502.1"/>
    </source>
</evidence>
<comment type="subcellular location">
    <subcellularLocation>
        <location evidence="1">Cell membrane</location>
        <topology evidence="1">Multi-pass membrane protein</topology>
    </subcellularLocation>
</comment>
<proteinExistence type="predicted"/>
<evidence type="ECO:0000256" key="3">
    <source>
        <dbReference type="ARBA" id="ARBA00022741"/>
    </source>
</evidence>
<feature type="domain" description="ABC transmembrane type-1" evidence="9">
    <location>
        <begin position="30"/>
        <end position="293"/>
    </location>
</feature>
<feature type="transmembrane region" description="Helical" evidence="7">
    <location>
        <begin position="138"/>
        <end position="158"/>
    </location>
</feature>
<dbReference type="InterPro" id="IPR011527">
    <property type="entry name" value="ABC1_TM_dom"/>
</dbReference>
<dbReference type="GO" id="GO:0016887">
    <property type="term" value="F:ATP hydrolysis activity"/>
    <property type="evidence" value="ECO:0007669"/>
    <property type="project" value="InterPro"/>
</dbReference>
<evidence type="ECO:0000256" key="2">
    <source>
        <dbReference type="ARBA" id="ARBA00022692"/>
    </source>
</evidence>
<dbReference type="GO" id="GO:0005524">
    <property type="term" value="F:ATP binding"/>
    <property type="evidence" value="ECO:0007669"/>
    <property type="project" value="UniProtKB-KW"/>
</dbReference>
<dbReference type="AlphaFoldDB" id="A0A365H3C8"/>
<dbReference type="PANTHER" id="PTHR43394:SF1">
    <property type="entry name" value="ATP-BINDING CASSETTE SUB-FAMILY B MEMBER 10, MITOCHONDRIAL"/>
    <property type="match status" value="1"/>
</dbReference>
<dbReference type="GO" id="GO:0015421">
    <property type="term" value="F:ABC-type oligopeptide transporter activity"/>
    <property type="evidence" value="ECO:0007669"/>
    <property type="project" value="TreeGrafter"/>
</dbReference>
<gene>
    <name evidence="10" type="ORF">DPM19_20855</name>
</gene>
<dbReference type="InterPro" id="IPR017871">
    <property type="entry name" value="ABC_transporter-like_CS"/>
</dbReference>
<evidence type="ECO:0000256" key="7">
    <source>
        <dbReference type="SAM" id="Phobius"/>
    </source>
</evidence>
<organism evidence="10 11">
    <name type="scientific">Actinomadura craniellae</name>
    <dbReference type="NCBI Taxonomy" id="2231787"/>
    <lineage>
        <taxon>Bacteria</taxon>
        <taxon>Bacillati</taxon>
        <taxon>Actinomycetota</taxon>
        <taxon>Actinomycetes</taxon>
        <taxon>Streptosporangiales</taxon>
        <taxon>Thermomonosporaceae</taxon>
        <taxon>Actinomadura</taxon>
    </lineage>
</organism>
<name>A0A365H3C8_9ACTN</name>
<evidence type="ECO:0000256" key="6">
    <source>
        <dbReference type="ARBA" id="ARBA00023136"/>
    </source>
</evidence>
<feature type="transmembrane region" description="Helical" evidence="7">
    <location>
        <begin position="63"/>
        <end position="84"/>
    </location>
</feature>
<dbReference type="Gene3D" id="1.20.1560.10">
    <property type="entry name" value="ABC transporter type 1, transmembrane domain"/>
    <property type="match status" value="1"/>
</dbReference>
<dbReference type="Gene3D" id="3.40.50.300">
    <property type="entry name" value="P-loop containing nucleotide triphosphate hydrolases"/>
    <property type="match status" value="1"/>
</dbReference>